<dbReference type="EMBL" id="JXTB01000066">
    <property type="protein sequence ID" value="PON68056.1"/>
    <property type="molecule type" value="Genomic_DNA"/>
</dbReference>
<reference evidence="2" key="1">
    <citation type="submission" date="2016-06" db="EMBL/GenBank/DDBJ databases">
        <title>Parallel loss of symbiosis genes in relatives of nitrogen-fixing non-legume Parasponia.</title>
        <authorList>
            <person name="Van Velzen R."/>
            <person name="Holmer R."/>
            <person name="Bu F."/>
            <person name="Rutten L."/>
            <person name="Van Zeijl A."/>
            <person name="Liu W."/>
            <person name="Santuari L."/>
            <person name="Cao Q."/>
            <person name="Sharma T."/>
            <person name="Shen D."/>
            <person name="Roswanjaya Y."/>
            <person name="Wardhani T."/>
            <person name="Kalhor M.S."/>
            <person name="Jansen J."/>
            <person name="Van den Hoogen J."/>
            <person name="Gungor B."/>
            <person name="Hartog M."/>
            <person name="Hontelez J."/>
            <person name="Verver J."/>
            <person name="Yang W.-C."/>
            <person name="Schijlen E."/>
            <person name="Repin R."/>
            <person name="Schilthuizen M."/>
            <person name="Schranz E."/>
            <person name="Heidstra R."/>
            <person name="Miyata K."/>
            <person name="Fedorova E."/>
            <person name="Kohlen W."/>
            <person name="Bisseling T."/>
            <person name="Smit S."/>
            <person name="Geurts R."/>
        </authorList>
    </citation>
    <scope>NUCLEOTIDE SEQUENCE [LARGE SCALE GENOMIC DNA]</scope>
    <source>
        <strain evidence="2">cv. WU1-14</strain>
    </source>
</reference>
<gene>
    <name evidence="1" type="ORF">PanWU01x14_098600</name>
</gene>
<dbReference type="OrthoDB" id="1747281at2759"/>
<accession>A0A2P5D458</accession>
<evidence type="ECO:0000313" key="2">
    <source>
        <dbReference type="Proteomes" id="UP000237105"/>
    </source>
</evidence>
<protein>
    <recommendedName>
        <fullName evidence="3">Reverse transcriptase zinc-binding domain-containing protein</fullName>
    </recommendedName>
</protein>
<dbReference type="AlphaFoldDB" id="A0A2P5D458"/>
<sequence length="143" mass="16809">MASRQRPDLKHYCLSWHFDLNDEYPVKSGYGALININREVECSRHGALSKWWRYLWNLQISNKIKIFIWHCYYGIFPCFNDLHCRGVMIIEGVVAVVIRLSWCGMLLWGARLTRPSGVLTIDGFRGESMEDFLLHLFSVIIKR</sequence>
<evidence type="ECO:0000313" key="1">
    <source>
        <dbReference type="EMBL" id="PON68056.1"/>
    </source>
</evidence>
<name>A0A2P5D458_PARAD</name>
<keyword evidence="2" id="KW-1185">Reference proteome</keyword>
<dbReference type="Proteomes" id="UP000237105">
    <property type="component" value="Unassembled WGS sequence"/>
</dbReference>
<comment type="caution">
    <text evidence="1">The sequence shown here is derived from an EMBL/GenBank/DDBJ whole genome shotgun (WGS) entry which is preliminary data.</text>
</comment>
<evidence type="ECO:0008006" key="3">
    <source>
        <dbReference type="Google" id="ProtNLM"/>
    </source>
</evidence>
<organism evidence="1 2">
    <name type="scientific">Parasponia andersonii</name>
    <name type="common">Sponia andersonii</name>
    <dbReference type="NCBI Taxonomy" id="3476"/>
    <lineage>
        <taxon>Eukaryota</taxon>
        <taxon>Viridiplantae</taxon>
        <taxon>Streptophyta</taxon>
        <taxon>Embryophyta</taxon>
        <taxon>Tracheophyta</taxon>
        <taxon>Spermatophyta</taxon>
        <taxon>Magnoliopsida</taxon>
        <taxon>eudicotyledons</taxon>
        <taxon>Gunneridae</taxon>
        <taxon>Pentapetalae</taxon>
        <taxon>rosids</taxon>
        <taxon>fabids</taxon>
        <taxon>Rosales</taxon>
        <taxon>Cannabaceae</taxon>
        <taxon>Parasponia</taxon>
    </lineage>
</organism>
<proteinExistence type="predicted"/>